<dbReference type="NCBIfam" id="NF004978">
    <property type="entry name" value="PRK06354.1"/>
    <property type="match status" value="1"/>
</dbReference>
<proteinExistence type="inferred from homology"/>
<organism evidence="16 17">
    <name type="scientific">Sneathiella litorea</name>
    <dbReference type="NCBI Taxonomy" id="2606216"/>
    <lineage>
        <taxon>Bacteria</taxon>
        <taxon>Pseudomonadati</taxon>
        <taxon>Pseudomonadota</taxon>
        <taxon>Alphaproteobacteria</taxon>
        <taxon>Sneathiellales</taxon>
        <taxon>Sneathiellaceae</taxon>
        <taxon>Sneathiella</taxon>
    </lineage>
</organism>
<feature type="domain" description="Pyruvate kinase barrel" evidence="14">
    <location>
        <begin position="5"/>
        <end position="322"/>
    </location>
</feature>
<dbReference type="InterPro" id="IPR040442">
    <property type="entry name" value="Pyrv_kinase-like_dom_sf"/>
</dbReference>
<dbReference type="InterPro" id="IPR015813">
    <property type="entry name" value="Pyrv/PenolPyrv_kinase-like_dom"/>
</dbReference>
<protein>
    <recommendedName>
        <fullName evidence="3 12">Pyruvate kinase</fullName>
        <ecNumber evidence="3 12">2.7.1.40</ecNumber>
    </recommendedName>
</protein>
<dbReference type="Gene3D" id="3.40.1380.20">
    <property type="entry name" value="Pyruvate kinase, C-terminal domain"/>
    <property type="match status" value="1"/>
</dbReference>
<dbReference type="RefSeq" id="WP_161316598.1">
    <property type="nucleotide sequence ID" value="NZ_WTUW01000009.1"/>
</dbReference>
<evidence type="ECO:0000256" key="2">
    <source>
        <dbReference type="ARBA" id="ARBA00008663"/>
    </source>
</evidence>
<evidence type="ECO:0000256" key="9">
    <source>
        <dbReference type="ARBA" id="ARBA00022842"/>
    </source>
</evidence>
<dbReference type="NCBIfam" id="NF004491">
    <property type="entry name" value="PRK05826.1"/>
    <property type="match status" value="1"/>
</dbReference>
<evidence type="ECO:0000256" key="5">
    <source>
        <dbReference type="ARBA" id="ARBA00022723"/>
    </source>
</evidence>
<evidence type="ECO:0000259" key="15">
    <source>
        <dbReference type="Pfam" id="PF02887"/>
    </source>
</evidence>
<dbReference type="UniPathway" id="UPA00109">
    <property type="reaction ID" value="UER00188"/>
</dbReference>
<dbReference type="SUPFAM" id="SSF51621">
    <property type="entry name" value="Phosphoenolpyruvate/pyruvate domain"/>
    <property type="match status" value="1"/>
</dbReference>
<evidence type="ECO:0000256" key="7">
    <source>
        <dbReference type="ARBA" id="ARBA00022777"/>
    </source>
</evidence>
<dbReference type="EMBL" id="WTUW01000009">
    <property type="protein sequence ID" value="MZR32021.1"/>
    <property type="molecule type" value="Genomic_DNA"/>
</dbReference>
<dbReference type="AlphaFoldDB" id="A0A6L8WAC5"/>
<dbReference type="GO" id="GO:0005524">
    <property type="term" value="F:ATP binding"/>
    <property type="evidence" value="ECO:0007669"/>
    <property type="project" value="UniProtKB-KW"/>
</dbReference>
<dbReference type="InterPro" id="IPR036918">
    <property type="entry name" value="Pyrv_Knase_C_sf"/>
</dbReference>
<dbReference type="PANTHER" id="PTHR11817">
    <property type="entry name" value="PYRUVATE KINASE"/>
    <property type="match status" value="1"/>
</dbReference>
<dbReference type="InterPro" id="IPR011037">
    <property type="entry name" value="Pyrv_Knase-like_insert_dom_sf"/>
</dbReference>
<dbReference type="Proteomes" id="UP000476030">
    <property type="component" value="Unassembled WGS sequence"/>
</dbReference>
<dbReference type="EC" id="2.7.1.40" evidence="3 12"/>
<keyword evidence="5" id="KW-0479">Metal-binding</keyword>
<name>A0A6L8WAC5_9PROT</name>
<evidence type="ECO:0000313" key="16">
    <source>
        <dbReference type="EMBL" id="MZR32021.1"/>
    </source>
</evidence>
<evidence type="ECO:0000256" key="3">
    <source>
        <dbReference type="ARBA" id="ARBA00012142"/>
    </source>
</evidence>
<dbReference type="Gene3D" id="2.40.33.10">
    <property type="entry name" value="PK beta-barrel domain-like"/>
    <property type="match status" value="1"/>
</dbReference>
<keyword evidence="8" id="KW-0067">ATP-binding</keyword>
<dbReference type="InterPro" id="IPR015806">
    <property type="entry name" value="Pyrv_Knase_insert_dom_sf"/>
</dbReference>
<dbReference type="Gene3D" id="3.20.20.60">
    <property type="entry name" value="Phosphoenolpyruvate-binding domains"/>
    <property type="match status" value="1"/>
</dbReference>
<gene>
    <name evidence="16" type="primary">pyk</name>
    <name evidence="16" type="ORF">GQE98_15385</name>
</gene>
<evidence type="ECO:0000256" key="1">
    <source>
        <dbReference type="ARBA" id="ARBA00004997"/>
    </source>
</evidence>
<dbReference type="GO" id="GO:0016301">
    <property type="term" value="F:kinase activity"/>
    <property type="evidence" value="ECO:0007669"/>
    <property type="project" value="UniProtKB-KW"/>
</dbReference>
<dbReference type="Pfam" id="PF00224">
    <property type="entry name" value="PK"/>
    <property type="match status" value="1"/>
</dbReference>
<keyword evidence="4 13" id="KW-0808">Transferase</keyword>
<evidence type="ECO:0000256" key="13">
    <source>
        <dbReference type="RuleBase" id="RU000504"/>
    </source>
</evidence>
<dbReference type="InterPro" id="IPR015795">
    <property type="entry name" value="Pyrv_Knase_C"/>
</dbReference>
<sequence length="473" mass="50408">MRRLRKTKIIATLGPASSSADSIEALHLAGADVFRLNFSHGDHKDHEERYTAIRKLEMQVGRPIGILADLQGPKIRIGTFGNGPVMLDNGAKFRLDLDDTPGDKNRVSLPHPAVLESLENGSILLLDDGKLKLTVVTAGKDFVECEVTVGGKISDRKGVNIPNALVRMSPLTDKDRRDLDFALSLGVDWIALSFVQRPEDIAEVKKIAAGRAAVMAKIEKPAAVEALDGIIDLADAIMVARGDLGVEMPIQEVPSIQKKIIARAREAGKPVVVATQMLESMVSAPVPTRAEVTDVANAIYDGTDAVMLSAESAAGEFPLEAVSMMSDIAEVTERDPMYRSIIDAKHGELEATTADAISAAASQVASTIGAAAIVTYTTSGSTALRAARERGETSVLVLTPALKTARMLALVWGLHCVHTSDAKNFAEMVDKACKISFAEGFTRPGDRVVIMAGVPFGTPGSTNILRIAWVGEQ</sequence>
<evidence type="ECO:0000256" key="8">
    <source>
        <dbReference type="ARBA" id="ARBA00022840"/>
    </source>
</evidence>
<keyword evidence="10 13" id="KW-0324">Glycolysis</keyword>
<dbReference type="FunFam" id="2.40.33.10:FF:000001">
    <property type="entry name" value="Pyruvate kinase"/>
    <property type="match status" value="1"/>
</dbReference>
<evidence type="ECO:0000256" key="12">
    <source>
        <dbReference type="NCBIfam" id="TIGR01064"/>
    </source>
</evidence>
<reference evidence="16 17" key="1">
    <citation type="submission" date="2019-12" db="EMBL/GenBank/DDBJ databases">
        <title>Snethiella sp. nov. sp. isolated from sea sand.</title>
        <authorList>
            <person name="Kim J."/>
            <person name="Jeong S.E."/>
            <person name="Jung H.S."/>
            <person name="Jeon C.O."/>
        </authorList>
    </citation>
    <scope>NUCLEOTIDE SEQUENCE [LARGE SCALE GENOMIC DNA]</scope>
    <source>
        <strain evidence="16 17">DP05</strain>
    </source>
</reference>
<evidence type="ECO:0000256" key="4">
    <source>
        <dbReference type="ARBA" id="ARBA00022679"/>
    </source>
</evidence>
<dbReference type="SUPFAM" id="SSF52935">
    <property type="entry name" value="PK C-terminal domain-like"/>
    <property type="match status" value="1"/>
</dbReference>
<keyword evidence="17" id="KW-1185">Reference proteome</keyword>
<keyword evidence="11 16" id="KW-0670">Pyruvate</keyword>
<comment type="catalytic activity">
    <reaction evidence="13">
        <text>pyruvate + ATP = phosphoenolpyruvate + ADP + H(+)</text>
        <dbReference type="Rhea" id="RHEA:18157"/>
        <dbReference type="ChEBI" id="CHEBI:15361"/>
        <dbReference type="ChEBI" id="CHEBI:15378"/>
        <dbReference type="ChEBI" id="CHEBI:30616"/>
        <dbReference type="ChEBI" id="CHEBI:58702"/>
        <dbReference type="ChEBI" id="CHEBI:456216"/>
        <dbReference type="EC" id="2.7.1.40"/>
    </reaction>
</comment>
<dbReference type="InterPro" id="IPR001697">
    <property type="entry name" value="Pyr_Knase"/>
</dbReference>
<dbReference type="NCBIfam" id="NF004886">
    <property type="entry name" value="PRK06247.1"/>
    <property type="match status" value="1"/>
</dbReference>
<comment type="caution">
    <text evidence="16">The sequence shown here is derived from an EMBL/GenBank/DDBJ whole genome shotgun (WGS) entry which is preliminary data.</text>
</comment>
<accession>A0A6L8WAC5</accession>
<evidence type="ECO:0000313" key="17">
    <source>
        <dbReference type="Proteomes" id="UP000476030"/>
    </source>
</evidence>
<feature type="domain" description="Pyruvate kinase C-terminal" evidence="15">
    <location>
        <begin position="355"/>
        <end position="467"/>
    </location>
</feature>
<dbReference type="Pfam" id="PF02887">
    <property type="entry name" value="PK_C"/>
    <property type="match status" value="1"/>
</dbReference>
<keyword evidence="6" id="KW-0547">Nucleotide-binding</keyword>
<evidence type="ECO:0000256" key="6">
    <source>
        <dbReference type="ARBA" id="ARBA00022741"/>
    </source>
</evidence>
<dbReference type="GO" id="GO:0030955">
    <property type="term" value="F:potassium ion binding"/>
    <property type="evidence" value="ECO:0007669"/>
    <property type="project" value="UniProtKB-UniRule"/>
</dbReference>
<dbReference type="SUPFAM" id="SSF50800">
    <property type="entry name" value="PK beta-barrel domain-like"/>
    <property type="match status" value="1"/>
</dbReference>
<dbReference type="GO" id="GO:0004743">
    <property type="term" value="F:pyruvate kinase activity"/>
    <property type="evidence" value="ECO:0007669"/>
    <property type="project" value="UniProtKB-UniRule"/>
</dbReference>
<comment type="similarity">
    <text evidence="2 13">Belongs to the pyruvate kinase family.</text>
</comment>
<keyword evidence="7 13" id="KW-0418">Kinase</keyword>
<dbReference type="PRINTS" id="PR01050">
    <property type="entry name" value="PYRUVTKNASE"/>
</dbReference>
<dbReference type="NCBIfam" id="TIGR01064">
    <property type="entry name" value="pyruv_kin"/>
    <property type="match status" value="1"/>
</dbReference>
<dbReference type="GO" id="GO:0000287">
    <property type="term" value="F:magnesium ion binding"/>
    <property type="evidence" value="ECO:0007669"/>
    <property type="project" value="UniProtKB-UniRule"/>
</dbReference>
<evidence type="ECO:0000256" key="10">
    <source>
        <dbReference type="ARBA" id="ARBA00023152"/>
    </source>
</evidence>
<evidence type="ECO:0000256" key="11">
    <source>
        <dbReference type="ARBA" id="ARBA00023317"/>
    </source>
</evidence>
<evidence type="ECO:0000259" key="14">
    <source>
        <dbReference type="Pfam" id="PF00224"/>
    </source>
</evidence>
<dbReference type="InterPro" id="IPR015793">
    <property type="entry name" value="Pyrv_Knase_brl"/>
</dbReference>
<keyword evidence="9 13" id="KW-0460">Magnesium</keyword>
<comment type="pathway">
    <text evidence="1 13">Carbohydrate degradation; glycolysis; pyruvate from D-glyceraldehyde 3-phosphate: step 5/5.</text>
</comment>